<name>A0ACC1QCV6_9HYPO</name>
<dbReference type="EMBL" id="JANAKD010003376">
    <property type="protein sequence ID" value="KAJ3472192.1"/>
    <property type="molecule type" value="Genomic_DNA"/>
</dbReference>
<organism evidence="1 2">
    <name type="scientific">Lecanicillium saksenae</name>
    <dbReference type="NCBI Taxonomy" id="468837"/>
    <lineage>
        <taxon>Eukaryota</taxon>
        <taxon>Fungi</taxon>
        <taxon>Dikarya</taxon>
        <taxon>Ascomycota</taxon>
        <taxon>Pezizomycotina</taxon>
        <taxon>Sordariomycetes</taxon>
        <taxon>Hypocreomycetidae</taxon>
        <taxon>Hypocreales</taxon>
        <taxon>Cordycipitaceae</taxon>
        <taxon>Lecanicillium</taxon>
    </lineage>
</organism>
<protein>
    <submittedName>
        <fullName evidence="1">Uncharacterized protein</fullName>
    </submittedName>
</protein>
<evidence type="ECO:0000313" key="1">
    <source>
        <dbReference type="EMBL" id="KAJ3472192.1"/>
    </source>
</evidence>
<keyword evidence="2" id="KW-1185">Reference proteome</keyword>
<comment type="caution">
    <text evidence="1">The sequence shown here is derived from an EMBL/GenBank/DDBJ whole genome shotgun (WGS) entry which is preliminary data.</text>
</comment>
<dbReference type="Proteomes" id="UP001148737">
    <property type="component" value="Unassembled WGS sequence"/>
</dbReference>
<sequence>MAKAPVWFITGGSSGFGLELAKLALSKGHTVIAAARNVDRMTSLSEAGADTVAFDVTWPLARLQEVAASVFQKHGRVDYLINAAGYLLSGSLEEATPEEIFACINTNVIGTINTFKAFVARLREQPVAENGTRATVATFGRCFVAWRDSV</sequence>
<reference evidence="1" key="1">
    <citation type="submission" date="2022-07" db="EMBL/GenBank/DDBJ databases">
        <title>Genome Sequence of Lecanicillium saksenae.</title>
        <authorList>
            <person name="Buettner E."/>
        </authorList>
    </citation>
    <scope>NUCLEOTIDE SEQUENCE</scope>
    <source>
        <strain evidence="1">VT-O1</strain>
    </source>
</reference>
<accession>A0ACC1QCV6</accession>
<evidence type="ECO:0000313" key="2">
    <source>
        <dbReference type="Proteomes" id="UP001148737"/>
    </source>
</evidence>
<gene>
    <name evidence="1" type="ORF">NLG97_g11203</name>
</gene>
<proteinExistence type="predicted"/>